<evidence type="ECO:0000256" key="1">
    <source>
        <dbReference type="SAM" id="Phobius"/>
    </source>
</evidence>
<dbReference type="EMBL" id="HBKR01013932">
    <property type="protein sequence ID" value="CAE2300942.1"/>
    <property type="molecule type" value="Transcribed_RNA"/>
</dbReference>
<name>A0A7S4NP31_9EUKA</name>
<organism evidence="2">
    <name type="scientific">Paramoeba aestuarina</name>
    <dbReference type="NCBI Taxonomy" id="180227"/>
    <lineage>
        <taxon>Eukaryota</taxon>
        <taxon>Amoebozoa</taxon>
        <taxon>Discosea</taxon>
        <taxon>Flabellinia</taxon>
        <taxon>Dactylopodida</taxon>
        <taxon>Paramoebidae</taxon>
        <taxon>Paramoeba</taxon>
    </lineage>
</organism>
<keyword evidence="1" id="KW-0472">Membrane</keyword>
<evidence type="ECO:0000313" key="2">
    <source>
        <dbReference type="EMBL" id="CAE2300942.1"/>
    </source>
</evidence>
<accession>A0A7S4NP31</accession>
<protein>
    <submittedName>
        <fullName evidence="2">Uncharacterized protein</fullName>
    </submittedName>
</protein>
<keyword evidence="1" id="KW-1133">Transmembrane helix</keyword>
<sequence>MLTRTEIFWAIQNLIFVGIQLCVTLLLFLPRLITPGLVDSLFQCIASAAFRFRPGPWVQSPEKLGVMLATLFSFVAARDHLAQIFVVLGQQQASLGLEAPDAPLYVVPTSGEEVEEEKIEAIMDSLTSVSLLDLEKKERGGGKPLVLNFGSCT</sequence>
<feature type="transmembrane region" description="Helical" evidence="1">
    <location>
        <begin position="7"/>
        <end position="29"/>
    </location>
</feature>
<proteinExistence type="predicted"/>
<keyword evidence="1" id="KW-0812">Transmembrane</keyword>
<reference evidence="2" key="1">
    <citation type="submission" date="2021-01" db="EMBL/GenBank/DDBJ databases">
        <authorList>
            <person name="Corre E."/>
            <person name="Pelletier E."/>
            <person name="Niang G."/>
            <person name="Scheremetjew M."/>
            <person name="Finn R."/>
            <person name="Kale V."/>
            <person name="Holt S."/>
            <person name="Cochrane G."/>
            <person name="Meng A."/>
            <person name="Brown T."/>
            <person name="Cohen L."/>
        </authorList>
    </citation>
    <scope>NUCLEOTIDE SEQUENCE</scope>
    <source>
        <strain evidence="2">SoJaBio B1-5/56/2</strain>
    </source>
</reference>
<dbReference type="AlphaFoldDB" id="A0A7S4NP31"/>
<gene>
    <name evidence="2" type="ORF">NAES01612_LOCUS9212</name>
</gene>